<dbReference type="SUPFAM" id="SSF52058">
    <property type="entry name" value="L domain-like"/>
    <property type="match status" value="1"/>
</dbReference>
<accession>A0A8C2FZT8</accession>
<dbReference type="Gene3D" id="3.80.10.10">
    <property type="entry name" value="Ribonuclease Inhibitor"/>
    <property type="match status" value="2"/>
</dbReference>
<organism evidence="5 6">
    <name type="scientific">Cyprinus carpio</name>
    <name type="common">Common carp</name>
    <dbReference type="NCBI Taxonomy" id="7962"/>
    <lineage>
        <taxon>Eukaryota</taxon>
        <taxon>Metazoa</taxon>
        <taxon>Chordata</taxon>
        <taxon>Craniata</taxon>
        <taxon>Vertebrata</taxon>
        <taxon>Euteleostomi</taxon>
        <taxon>Actinopterygii</taxon>
        <taxon>Neopterygii</taxon>
        <taxon>Teleostei</taxon>
        <taxon>Ostariophysi</taxon>
        <taxon>Cypriniformes</taxon>
        <taxon>Cyprinidae</taxon>
        <taxon>Cyprininae</taxon>
        <taxon>Cyprinus</taxon>
    </lineage>
</organism>
<evidence type="ECO:0000313" key="6">
    <source>
        <dbReference type="Proteomes" id="UP000694701"/>
    </source>
</evidence>
<dbReference type="GO" id="GO:0005615">
    <property type="term" value="C:extracellular space"/>
    <property type="evidence" value="ECO:0007669"/>
    <property type="project" value="TreeGrafter"/>
</dbReference>
<feature type="signal peptide" evidence="4">
    <location>
        <begin position="1"/>
        <end position="17"/>
    </location>
</feature>
<protein>
    <submittedName>
        <fullName evidence="5">Si:ch211-117l17.7</fullName>
    </submittedName>
</protein>
<dbReference type="PANTHER" id="PTHR24373:SF262">
    <property type="entry name" value="LEUCINE-RICH REPEAT-CONTAINING PROTEIN 15"/>
    <property type="match status" value="1"/>
</dbReference>
<reference evidence="5" key="1">
    <citation type="submission" date="2025-08" db="UniProtKB">
        <authorList>
            <consortium name="Ensembl"/>
        </authorList>
    </citation>
    <scope>IDENTIFICATION</scope>
</reference>
<evidence type="ECO:0000313" key="5">
    <source>
        <dbReference type="Ensembl" id="ENSCCRP00020062496.1"/>
    </source>
</evidence>
<dbReference type="GO" id="GO:0031012">
    <property type="term" value="C:extracellular matrix"/>
    <property type="evidence" value="ECO:0007669"/>
    <property type="project" value="TreeGrafter"/>
</dbReference>
<evidence type="ECO:0000256" key="2">
    <source>
        <dbReference type="ARBA" id="ARBA00022729"/>
    </source>
</evidence>
<dbReference type="InterPro" id="IPR001611">
    <property type="entry name" value="Leu-rich_rpt"/>
</dbReference>
<dbReference type="SMART" id="SM00369">
    <property type="entry name" value="LRR_TYP"/>
    <property type="match status" value="6"/>
</dbReference>
<keyword evidence="3" id="KW-0677">Repeat</keyword>
<dbReference type="Pfam" id="PF13855">
    <property type="entry name" value="LRR_8"/>
    <property type="match status" value="2"/>
</dbReference>
<feature type="chain" id="PRO_5034869089" evidence="4">
    <location>
        <begin position="18"/>
        <end position="244"/>
    </location>
</feature>
<dbReference type="InterPro" id="IPR050328">
    <property type="entry name" value="Dev_Immune_Receptor"/>
</dbReference>
<name>A0A8C2FZT8_CYPCA</name>
<proteinExistence type="predicted"/>
<dbReference type="InterPro" id="IPR032675">
    <property type="entry name" value="LRR_dom_sf"/>
</dbReference>
<dbReference type="InterPro" id="IPR003591">
    <property type="entry name" value="Leu-rich_rpt_typical-subtyp"/>
</dbReference>
<dbReference type="PANTHER" id="PTHR24373">
    <property type="entry name" value="SLIT RELATED LEUCINE-RICH REPEAT NEURONAL PROTEIN"/>
    <property type="match status" value="1"/>
</dbReference>
<evidence type="ECO:0000256" key="3">
    <source>
        <dbReference type="ARBA" id="ARBA00022737"/>
    </source>
</evidence>
<dbReference type="Ensembl" id="ENSCCRT00020068814.1">
    <property type="protein sequence ID" value="ENSCCRP00020062496.1"/>
    <property type="gene ID" value="ENSCCRG00020029483.1"/>
</dbReference>
<sequence length="244" mass="27506">MWFTFVLLQLLPQLTLSAHCPSGCVCDIRGSAKCTGDITDIPPLNPTTTFLLQLNDTNIKVLKDRSFQPKLNYLNLADNQLRNLLKTLFHNLRQLKSLVLSSNQLETLESGSFDHLSNLLVLMLQKNQIREIPPRLFCLFCCLPKLKKLSLKNNDLGELDPELFSNLISVQILMLNENKLESLPSAIFRNTSSLEILDLNHNHLRHLPGDGSTDMHFSGPMPHCFLGHWCSPDCGQLIYVVSAS</sequence>
<evidence type="ECO:0000256" key="4">
    <source>
        <dbReference type="SAM" id="SignalP"/>
    </source>
</evidence>
<keyword evidence="1" id="KW-0433">Leucine-rich repeat</keyword>
<evidence type="ECO:0000256" key="1">
    <source>
        <dbReference type="ARBA" id="ARBA00022614"/>
    </source>
</evidence>
<dbReference type="Proteomes" id="UP000694701">
    <property type="component" value="Unplaced"/>
</dbReference>
<dbReference type="PROSITE" id="PS51450">
    <property type="entry name" value="LRR"/>
    <property type="match status" value="2"/>
</dbReference>
<dbReference type="AlphaFoldDB" id="A0A8C2FZT8"/>
<keyword evidence="2 4" id="KW-0732">Signal</keyword>